<dbReference type="InterPro" id="IPR039859">
    <property type="entry name" value="PFA4/ZDH16/20/ERF2-like"/>
</dbReference>
<evidence type="ECO:0000256" key="3">
    <source>
        <dbReference type="ARBA" id="ARBA00022692"/>
    </source>
</evidence>
<name>A0A6G1SI70_9ACAR</name>
<protein>
    <recommendedName>
        <fullName evidence="10">Palmitoyltransferase</fullName>
        <ecNumber evidence="10">2.3.1.225</ecNumber>
    </recommendedName>
</protein>
<feature type="region of interest" description="Disordered" evidence="11">
    <location>
        <begin position="304"/>
        <end position="328"/>
    </location>
</feature>
<dbReference type="GO" id="GO:0005794">
    <property type="term" value="C:Golgi apparatus"/>
    <property type="evidence" value="ECO:0007669"/>
    <property type="project" value="TreeGrafter"/>
</dbReference>
<evidence type="ECO:0000256" key="1">
    <source>
        <dbReference type="ARBA" id="ARBA00004127"/>
    </source>
</evidence>
<evidence type="ECO:0000313" key="13">
    <source>
        <dbReference type="EMBL" id="MDE49613.1"/>
    </source>
</evidence>
<dbReference type="GO" id="GO:0005783">
    <property type="term" value="C:endoplasmic reticulum"/>
    <property type="evidence" value="ECO:0007669"/>
    <property type="project" value="TreeGrafter"/>
</dbReference>
<dbReference type="EC" id="2.3.1.225" evidence="10"/>
<dbReference type="Pfam" id="PF01529">
    <property type="entry name" value="DHHC"/>
    <property type="match status" value="1"/>
</dbReference>
<sequence length="328" mass="37367">MTKKLKWQVFPGRNRFFCNGRIIIAKSLSLFYLTIFLIFTTCSMFFVFDCPYIFVHISPAIPIIAMILFLFTMSCFFHTAFSDPGIIPRARPDEAAHTEQFIVDQHDNGTTQQQRIRPPPRTKEILVNNIPVKIKYCFTCLMFRPPRASHCSVCDNCVDCFDHHCPWVGNCVGRRNYRYFYMFILSFSLLCIYVLACSLTHLILLSKESNIIEACKESPASVCVFLICFISVWSILGLAGFHTFLTAVNLTTNEDLRGTYSRETGLKNPYSSSIIDNCLNTLCSSTPISLIDARGELSHQDLGQNDISQPNSHTIRMMNPNQVRTSDV</sequence>
<accession>A0A6G1SI70</accession>
<dbReference type="InterPro" id="IPR001594">
    <property type="entry name" value="Palmitoyltrfase_DHHC"/>
</dbReference>
<comment type="similarity">
    <text evidence="10">Belongs to the DHHC palmitoyltransferase family.</text>
</comment>
<dbReference type="GO" id="GO:0006612">
    <property type="term" value="P:protein targeting to membrane"/>
    <property type="evidence" value="ECO:0007669"/>
    <property type="project" value="TreeGrafter"/>
</dbReference>
<evidence type="ECO:0000256" key="10">
    <source>
        <dbReference type="RuleBase" id="RU079119"/>
    </source>
</evidence>
<proteinExistence type="inferred from homology"/>
<dbReference type="AlphaFoldDB" id="A0A6G1SI70"/>
<feature type="transmembrane region" description="Helical" evidence="10">
    <location>
        <begin position="179"/>
        <end position="204"/>
    </location>
</feature>
<feature type="domain" description="Palmitoyltransferase DHHC" evidence="12">
    <location>
        <begin position="134"/>
        <end position="256"/>
    </location>
</feature>
<evidence type="ECO:0000256" key="9">
    <source>
        <dbReference type="ARBA" id="ARBA00048048"/>
    </source>
</evidence>
<evidence type="ECO:0000259" key="12">
    <source>
        <dbReference type="Pfam" id="PF01529"/>
    </source>
</evidence>
<comment type="domain">
    <text evidence="10">The DHHC domain is required for palmitoyltransferase activity.</text>
</comment>
<comment type="subcellular location">
    <subcellularLocation>
        <location evidence="1">Endomembrane system</location>
        <topology evidence="1">Multi-pass membrane protein</topology>
    </subcellularLocation>
</comment>
<evidence type="ECO:0000256" key="7">
    <source>
        <dbReference type="ARBA" id="ARBA00023288"/>
    </source>
</evidence>
<feature type="transmembrane region" description="Helical" evidence="10">
    <location>
        <begin position="224"/>
        <end position="248"/>
    </location>
</feature>
<evidence type="ECO:0000256" key="11">
    <source>
        <dbReference type="SAM" id="MobiDB-lite"/>
    </source>
</evidence>
<evidence type="ECO:0000256" key="2">
    <source>
        <dbReference type="ARBA" id="ARBA00022679"/>
    </source>
</evidence>
<dbReference type="PANTHER" id="PTHR22883">
    <property type="entry name" value="ZINC FINGER DHHC DOMAIN CONTAINING PROTEIN"/>
    <property type="match status" value="1"/>
</dbReference>
<keyword evidence="4 10" id="KW-1133">Transmembrane helix</keyword>
<keyword evidence="5 10" id="KW-0472">Membrane</keyword>
<keyword evidence="2 10" id="KW-0808">Transferase</keyword>
<evidence type="ECO:0000256" key="6">
    <source>
        <dbReference type="ARBA" id="ARBA00023139"/>
    </source>
</evidence>
<feature type="transmembrane region" description="Helical" evidence="10">
    <location>
        <begin position="60"/>
        <end position="81"/>
    </location>
</feature>
<organism evidence="13">
    <name type="scientific">Aceria tosichella</name>
    <name type="common">wheat curl mite</name>
    <dbReference type="NCBI Taxonomy" id="561515"/>
    <lineage>
        <taxon>Eukaryota</taxon>
        <taxon>Metazoa</taxon>
        <taxon>Ecdysozoa</taxon>
        <taxon>Arthropoda</taxon>
        <taxon>Chelicerata</taxon>
        <taxon>Arachnida</taxon>
        <taxon>Acari</taxon>
        <taxon>Acariformes</taxon>
        <taxon>Trombidiformes</taxon>
        <taxon>Prostigmata</taxon>
        <taxon>Eupodina</taxon>
        <taxon>Eriophyoidea</taxon>
        <taxon>Eriophyidae</taxon>
        <taxon>Eriophyinae</taxon>
        <taxon>Aceriini</taxon>
        <taxon>Aceria</taxon>
    </lineage>
</organism>
<feature type="transmembrane region" description="Helical" evidence="10">
    <location>
        <begin position="30"/>
        <end position="54"/>
    </location>
</feature>
<keyword evidence="6" id="KW-0564">Palmitate</keyword>
<keyword evidence="8 10" id="KW-0012">Acyltransferase</keyword>
<dbReference type="PANTHER" id="PTHR22883:SF43">
    <property type="entry name" value="PALMITOYLTRANSFERASE APP"/>
    <property type="match status" value="1"/>
</dbReference>
<dbReference type="PROSITE" id="PS50216">
    <property type="entry name" value="DHHC"/>
    <property type="match status" value="1"/>
</dbReference>
<dbReference type="GO" id="GO:0019706">
    <property type="term" value="F:protein-cysteine S-palmitoyltransferase activity"/>
    <property type="evidence" value="ECO:0007669"/>
    <property type="project" value="UniProtKB-EC"/>
</dbReference>
<keyword evidence="3 10" id="KW-0812">Transmembrane</keyword>
<evidence type="ECO:0000256" key="8">
    <source>
        <dbReference type="ARBA" id="ARBA00023315"/>
    </source>
</evidence>
<keyword evidence="7" id="KW-0449">Lipoprotein</keyword>
<evidence type="ECO:0000256" key="4">
    <source>
        <dbReference type="ARBA" id="ARBA00022989"/>
    </source>
</evidence>
<dbReference type="EMBL" id="GGYP01004842">
    <property type="protein sequence ID" value="MDE49613.1"/>
    <property type="molecule type" value="Transcribed_RNA"/>
</dbReference>
<comment type="catalytic activity">
    <reaction evidence="9 10">
        <text>L-cysteinyl-[protein] + hexadecanoyl-CoA = S-hexadecanoyl-L-cysteinyl-[protein] + CoA</text>
        <dbReference type="Rhea" id="RHEA:36683"/>
        <dbReference type="Rhea" id="RHEA-COMP:10131"/>
        <dbReference type="Rhea" id="RHEA-COMP:11032"/>
        <dbReference type="ChEBI" id="CHEBI:29950"/>
        <dbReference type="ChEBI" id="CHEBI:57287"/>
        <dbReference type="ChEBI" id="CHEBI:57379"/>
        <dbReference type="ChEBI" id="CHEBI:74151"/>
        <dbReference type="EC" id="2.3.1.225"/>
    </reaction>
</comment>
<reference evidence="13" key="1">
    <citation type="submission" date="2018-10" db="EMBL/GenBank/DDBJ databases">
        <title>Transcriptome assembly of Aceria tosichella (Wheat curl mite) Type 2.</title>
        <authorList>
            <person name="Scully E.D."/>
            <person name="Geib S.M."/>
            <person name="Palmer N.A."/>
            <person name="Gupta A.K."/>
            <person name="Sarath G."/>
            <person name="Tatineni S."/>
        </authorList>
    </citation>
    <scope>NUCLEOTIDE SEQUENCE</scope>
    <source>
        <strain evidence="13">LincolnNE</strain>
    </source>
</reference>
<gene>
    <name evidence="13" type="primary">ZDHHC14</name>
    <name evidence="13" type="ORF">g.1507</name>
</gene>
<evidence type="ECO:0000256" key="5">
    <source>
        <dbReference type="ARBA" id="ARBA00023136"/>
    </source>
</evidence>